<keyword evidence="1" id="KW-0378">Hydrolase</keyword>
<reference evidence="1" key="1">
    <citation type="submission" date="2022-06" db="EMBL/GenBank/DDBJ databases">
        <title>Phylogenomic reconstructions and comparative analyses of Kickxellomycotina fungi.</title>
        <authorList>
            <person name="Reynolds N.K."/>
            <person name="Stajich J.E."/>
            <person name="Barry K."/>
            <person name="Grigoriev I.V."/>
            <person name="Crous P."/>
            <person name="Smith M.E."/>
        </authorList>
    </citation>
    <scope>NUCLEOTIDE SEQUENCE</scope>
    <source>
        <strain evidence="1">RSA 2271</strain>
    </source>
</reference>
<dbReference type="Proteomes" id="UP001145114">
    <property type="component" value="Unassembled WGS sequence"/>
</dbReference>
<dbReference type="EC" id="3.1.13.1" evidence="1"/>
<accession>A0ACC1HI86</accession>
<keyword evidence="1" id="KW-0540">Nuclease</keyword>
<dbReference type="EMBL" id="JAMZIH010006750">
    <property type="protein sequence ID" value="KAJ1673614.1"/>
    <property type="molecule type" value="Genomic_DNA"/>
</dbReference>
<evidence type="ECO:0000313" key="1">
    <source>
        <dbReference type="EMBL" id="KAJ1673614.1"/>
    </source>
</evidence>
<keyword evidence="1" id="KW-0269">Exonuclease</keyword>
<comment type="caution">
    <text evidence="1">The sequence shown here is derived from an EMBL/GenBank/DDBJ whole genome shotgun (WGS) entry which is preliminary data.</text>
</comment>
<feature type="non-terminal residue" evidence="1">
    <location>
        <position position="1"/>
    </location>
</feature>
<feature type="non-terminal residue" evidence="1">
    <location>
        <position position="597"/>
    </location>
</feature>
<protein>
    <submittedName>
        <fullName evidence="1">3'-5' RNA exonuclease complex component</fullName>
        <ecNumber evidence="1">3.1.13.1</ecNumber>
    </submittedName>
</protein>
<organism evidence="1 2">
    <name type="scientific">Spiromyces aspiralis</name>
    <dbReference type="NCBI Taxonomy" id="68401"/>
    <lineage>
        <taxon>Eukaryota</taxon>
        <taxon>Fungi</taxon>
        <taxon>Fungi incertae sedis</taxon>
        <taxon>Zoopagomycota</taxon>
        <taxon>Kickxellomycotina</taxon>
        <taxon>Kickxellomycetes</taxon>
        <taxon>Kickxellales</taxon>
        <taxon>Kickxellaceae</taxon>
        <taxon>Spiromyces</taxon>
    </lineage>
</organism>
<name>A0ACC1HI86_9FUNG</name>
<evidence type="ECO:0000313" key="2">
    <source>
        <dbReference type="Proteomes" id="UP001145114"/>
    </source>
</evidence>
<sequence length="597" mass="67465">EIRRFERVLGWARSKFPEITGFWTKARKLIAYSLIGDKDDEKSLQSVTGLVPECELPLDRQDILTIEFSDSDKDIIQIIRCFISYHGSGYRQVDNPYQVVVPLILKPLRVYGDIDVDAATQFLVDIGAWPKWQNLNLYDIRVPIEGMEVNPAVDQDAMDCQRLAEQFLRDRDNMAAAATAAAASPLIQDRTNVATSLGPDDFMPYDDVEKYREDLSDMLVYTIDDEATMDIDDGVSFERVVATDGSVKEWVHIHVADPTRYIHANHRFAQFAQHRVTSLYPPERTYHMLPKQFSIEVASIKARRDGGLVPALTFSAVIRKDGTIEDFKFRPSYIRNIRRCTYNEVDDAIASASGNELHSEDVATFKHLCAIAQRHREDRIRTGAFHHDLPMFKVGLSKSGALPQFPQVPSTPQFLLPVASEAGLDRLPDIHISKVDLETPSQAMVSELMIVAGRVATRFAHAHNITLPFRTQESPACDNYEFGEIEIPTALPNLSPADARNAKAILRAVMEQVDPHTGLVKTAYYDEIRYMMNPAILSANPGPHFSVGINDQFGYARVTSPIRRYVDLLSHWQLKSALYKKIMFSRKTLESLIPKLL</sequence>
<gene>
    <name evidence="1" type="primary">MSU1</name>
    <name evidence="1" type="ORF">EV182_004890</name>
</gene>
<keyword evidence="2" id="KW-1185">Reference proteome</keyword>
<proteinExistence type="predicted"/>